<accession>A0A382I843</accession>
<feature type="non-terminal residue" evidence="7">
    <location>
        <position position="267"/>
    </location>
</feature>
<evidence type="ECO:0000256" key="1">
    <source>
        <dbReference type="ARBA" id="ARBA00010815"/>
    </source>
</evidence>
<dbReference type="GO" id="GO:0032259">
    <property type="term" value="P:methylation"/>
    <property type="evidence" value="ECO:0007669"/>
    <property type="project" value="UniProtKB-KW"/>
</dbReference>
<dbReference type="EMBL" id="UINC01065418">
    <property type="protein sequence ID" value="SVB95063.1"/>
    <property type="molecule type" value="Genomic_DNA"/>
</dbReference>
<dbReference type="PANTHER" id="PTHR43667:SF1">
    <property type="entry name" value="CYCLOPROPANE-FATTY-ACYL-PHOSPHOLIPID SYNTHASE"/>
    <property type="match status" value="1"/>
</dbReference>
<evidence type="ECO:0000256" key="2">
    <source>
        <dbReference type="ARBA" id="ARBA00022603"/>
    </source>
</evidence>
<dbReference type="GO" id="GO:0008168">
    <property type="term" value="F:methyltransferase activity"/>
    <property type="evidence" value="ECO:0007669"/>
    <property type="project" value="UniProtKB-KW"/>
</dbReference>
<proteinExistence type="inferred from homology"/>
<dbReference type="GO" id="GO:0008610">
    <property type="term" value="P:lipid biosynthetic process"/>
    <property type="evidence" value="ECO:0007669"/>
    <property type="project" value="InterPro"/>
</dbReference>
<dbReference type="Gene3D" id="3.40.50.150">
    <property type="entry name" value="Vaccinia Virus protein VP39"/>
    <property type="match status" value="1"/>
</dbReference>
<keyword evidence="2" id="KW-0489">Methyltransferase</keyword>
<sequence>MLFSVLRNISLKGKLDIIDFNGKTHSFGAFSDLTSDNPYSKIRFTNKSIQRKLFINPGLYLGEGYMNGEIIIEEGTIEDFINIITSVYDDFISRNGIFKFYGTILNFLKPLHQINKIVKSKKNIEHHYDLNEKLYRLFLDRDMQYSCAYFHNENINLDQAQSDKKKHIINKLNIKSDMNVLDIGCGWGGLSLQIAKDTGAQVKGITLSKNQLATAQKRAQEEGLNEKVHFALQDYRLEKNKYDRIISVGMFEHVGVNYYPTFFSKTY</sequence>
<evidence type="ECO:0000256" key="5">
    <source>
        <dbReference type="ARBA" id="ARBA00023098"/>
    </source>
</evidence>
<evidence type="ECO:0000256" key="3">
    <source>
        <dbReference type="ARBA" id="ARBA00022679"/>
    </source>
</evidence>
<dbReference type="InterPro" id="IPR003333">
    <property type="entry name" value="CMAS"/>
</dbReference>
<evidence type="ECO:0000313" key="7">
    <source>
        <dbReference type="EMBL" id="SVB95063.1"/>
    </source>
</evidence>
<keyword evidence="5" id="KW-0443">Lipid metabolism</keyword>
<keyword evidence="3" id="KW-0808">Transferase</keyword>
<reference evidence="7" key="1">
    <citation type="submission" date="2018-05" db="EMBL/GenBank/DDBJ databases">
        <authorList>
            <person name="Lanie J.A."/>
            <person name="Ng W.-L."/>
            <person name="Kazmierczak K.M."/>
            <person name="Andrzejewski T.M."/>
            <person name="Davidsen T.M."/>
            <person name="Wayne K.J."/>
            <person name="Tettelin H."/>
            <person name="Glass J.I."/>
            <person name="Rusch D."/>
            <person name="Podicherti R."/>
            <person name="Tsui H.-C.T."/>
            <person name="Winkler M.E."/>
        </authorList>
    </citation>
    <scope>NUCLEOTIDE SEQUENCE</scope>
</reference>
<name>A0A382I843_9ZZZZ</name>
<evidence type="ECO:0000256" key="4">
    <source>
        <dbReference type="ARBA" id="ARBA00022691"/>
    </source>
</evidence>
<protein>
    <recommendedName>
        <fullName evidence="6">DUF7884 domain-containing protein</fullName>
    </recommendedName>
</protein>
<dbReference type="PIRSF" id="PIRSF003085">
    <property type="entry name" value="CMAS"/>
    <property type="match status" value="1"/>
</dbReference>
<gene>
    <name evidence="7" type="ORF">METZ01_LOCUS247917</name>
</gene>
<dbReference type="SUPFAM" id="SSF53335">
    <property type="entry name" value="S-adenosyl-L-methionine-dependent methyltransferases"/>
    <property type="match status" value="1"/>
</dbReference>
<dbReference type="Pfam" id="PF02353">
    <property type="entry name" value="CMAS"/>
    <property type="match status" value="1"/>
</dbReference>
<dbReference type="InterPro" id="IPR050723">
    <property type="entry name" value="CFA/CMAS"/>
</dbReference>
<evidence type="ECO:0000259" key="6">
    <source>
        <dbReference type="Pfam" id="PF25371"/>
    </source>
</evidence>
<dbReference type="InterPro" id="IPR029063">
    <property type="entry name" value="SAM-dependent_MTases_sf"/>
</dbReference>
<feature type="domain" description="DUF7884" evidence="6">
    <location>
        <begin position="20"/>
        <end position="93"/>
    </location>
</feature>
<keyword evidence="4" id="KW-0949">S-adenosyl-L-methionine</keyword>
<dbReference type="Pfam" id="PF25371">
    <property type="entry name" value="DUF7884"/>
    <property type="match status" value="1"/>
</dbReference>
<dbReference type="PANTHER" id="PTHR43667">
    <property type="entry name" value="CYCLOPROPANE-FATTY-ACYL-PHOSPHOLIPID SYNTHASE"/>
    <property type="match status" value="1"/>
</dbReference>
<dbReference type="CDD" id="cd02440">
    <property type="entry name" value="AdoMet_MTases"/>
    <property type="match status" value="1"/>
</dbReference>
<dbReference type="AlphaFoldDB" id="A0A382I843"/>
<dbReference type="InterPro" id="IPR057206">
    <property type="entry name" value="DUF7884"/>
</dbReference>
<organism evidence="7">
    <name type="scientific">marine metagenome</name>
    <dbReference type="NCBI Taxonomy" id="408172"/>
    <lineage>
        <taxon>unclassified sequences</taxon>
        <taxon>metagenomes</taxon>
        <taxon>ecological metagenomes</taxon>
    </lineage>
</organism>
<comment type="similarity">
    <text evidence="1">Belongs to the CFA/CMAS family.</text>
</comment>